<protein>
    <submittedName>
        <fullName evidence="1">Uncharacterized protein</fullName>
    </submittedName>
</protein>
<name>A0A0E0AD01_9ORYZ</name>
<sequence length="74" mass="8772">MVMTRFQTHIKLVDSLILNPNEERRINSKAEQMKSPIRREKKIITRESGGELYIKINNTNFCLAKETMRHKDLN</sequence>
<evidence type="ECO:0000313" key="2">
    <source>
        <dbReference type="Proteomes" id="UP000026961"/>
    </source>
</evidence>
<accession>A0A0E0AD01</accession>
<proteinExistence type="predicted"/>
<reference evidence="1" key="2">
    <citation type="submission" date="2018-05" db="EMBL/GenBank/DDBJ databases">
        <title>OgluRS3 (Oryza glumaepatula Reference Sequence Version 3).</title>
        <authorList>
            <person name="Zhang J."/>
            <person name="Kudrna D."/>
            <person name="Lee S."/>
            <person name="Talag J."/>
            <person name="Welchert J."/>
            <person name="Wing R.A."/>
        </authorList>
    </citation>
    <scope>NUCLEOTIDE SEQUENCE [LARGE SCALE GENOMIC DNA]</scope>
</reference>
<evidence type="ECO:0000313" key="1">
    <source>
        <dbReference type="EnsemblPlants" id="OGLUM06G25370.1"/>
    </source>
</evidence>
<dbReference type="Proteomes" id="UP000026961">
    <property type="component" value="Chromosome 6"/>
</dbReference>
<reference evidence="1" key="1">
    <citation type="submission" date="2015-04" db="UniProtKB">
        <authorList>
            <consortium name="EnsemblPlants"/>
        </authorList>
    </citation>
    <scope>IDENTIFICATION</scope>
</reference>
<keyword evidence="2" id="KW-1185">Reference proteome</keyword>
<dbReference type="AlphaFoldDB" id="A0A0E0AD01"/>
<dbReference type="EnsemblPlants" id="OGLUM06G25370.1">
    <property type="protein sequence ID" value="OGLUM06G25370.1"/>
    <property type="gene ID" value="OGLUM06G25370"/>
</dbReference>
<organism evidence="1">
    <name type="scientific">Oryza glumipatula</name>
    <dbReference type="NCBI Taxonomy" id="40148"/>
    <lineage>
        <taxon>Eukaryota</taxon>
        <taxon>Viridiplantae</taxon>
        <taxon>Streptophyta</taxon>
        <taxon>Embryophyta</taxon>
        <taxon>Tracheophyta</taxon>
        <taxon>Spermatophyta</taxon>
        <taxon>Magnoliopsida</taxon>
        <taxon>Liliopsida</taxon>
        <taxon>Poales</taxon>
        <taxon>Poaceae</taxon>
        <taxon>BOP clade</taxon>
        <taxon>Oryzoideae</taxon>
        <taxon>Oryzeae</taxon>
        <taxon>Oryzinae</taxon>
        <taxon>Oryza</taxon>
    </lineage>
</organism>
<dbReference type="HOGENOM" id="CLU_2691785_0_0_1"/>
<dbReference type="Gramene" id="OGLUM06G25370.1">
    <property type="protein sequence ID" value="OGLUM06G25370.1"/>
    <property type="gene ID" value="OGLUM06G25370"/>
</dbReference>